<gene>
    <name evidence="3" type="ORF">ACFPTR_10995</name>
</gene>
<dbReference type="Pfam" id="PF06725">
    <property type="entry name" value="3D"/>
    <property type="match status" value="1"/>
</dbReference>
<dbReference type="Proteomes" id="UP001596143">
    <property type="component" value="Unassembled WGS sequence"/>
</dbReference>
<sequence length="221" mass="24617">MKRSVLLIRRTSMSILSCIAAVVTISHVANVKLSEVPNYLYEYMMDDLINHPSVTETTTKERAHYPKTFPHSFTEEVTTFLEEEGETKVVTATGYTAGYESTGKTEDHPAYGITHSGVQVRRDFVSTIAADPDIFPIGTLLYVPGYGYAVVADTGSAIKGNKIDLYYETVEDVYNEWGKKDVEVYVLKRGNGTLKEEEIKAFNEEGLLPVLQQQSSSKNPT</sequence>
<feature type="domain" description="3D" evidence="2">
    <location>
        <begin position="126"/>
        <end position="188"/>
    </location>
</feature>
<evidence type="ECO:0000256" key="1">
    <source>
        <dbReference type="ARBA" id="ARBA00022729"/>
    </source>
</evidence>
<reference evidence="4" key="1">
    <citation type="journal article" date="2019" name="Int. J. Syst. Evol. Microbiol.">
        <title>The Global Catalogue of Microorganisms (GCM) 10K type strain sequencing project: providing services to taxonomists for standard genome sequencing and annotation.</title>
        <authorList>
            <consortium name="The Broad Institute Genomics Platform"/>
            <consortium name="The Broad Institute Genome Sequencing Center for Infectious Disease"/>
            <person name="Wu L."/>
            <person name="Ma J."/>
        </authorList>
    </citation>
    <scope>NUCLEOTIDE SEQUENCE [LARGE SCALE GENOMIC DNA]</scope>
    <source>
        <strain evidence="4">CGMCC 1.15790</strain>
    </source>
</reference>
<keyword evidence="1" id="KW-0732">Signal</keyword>
<dbReference type="SUPFAM" id="SSF50685">
    <property type="entry name" value="Barwin-like endoglucanases"/>
    <property type="match status" value="1"/>
</dbReference>
<name>A0ABW0UAN2_9BACI</name>
<dbReference type="CDD" id="cd22786">
    <property type="entry name" value="DPBB_YuiC-like"/>
    <property type="match status" value="1"/>
</dbReference>
<protein>
    <submittedName>
        <fullName evidence="3">3D domain-containing protein</fullName>
    </submittedName>
</protein>
<evidence type="ECO:0000313" key="3">
    <source>
        <dbReference type="EMBL" id="MFC5629380.1"/>
    </source>
</evidence>
<dbReference type="EMBL" id="JBHSPF010000059">
    <property type="protein sequence ID" value="MFC5629380.1"/>
    <property type="molecule type" value="Genomic_DNA"/>
</dbReference>
<organism evidence="3 4">
    <name type="scientific">Aliibacillus thermotolerans</name>
    <dbReference type="NCBI Taxonomy" id="1834418"/>
    <lineage>
        <taxon>Bacteria</taxon>
        <taxon>Bacillati</taxon>
        <taxon>Bacillota</taxon>
        <taxon>Bacilli</taxon>
        <taxon>Bacillales</taxon>
        <taxon>Bacillaceae</taxon>
        <taxon>Aliibacillus</taxon>
    </lineage>
</organism>
<proteinExistence type="predicted"/>
<evidence type="ECO:0000259" key="2">
    <source>
        <dbReference type="Pfam" id="PF06725"/>
    </source>
</evidence>
<comment type="caution">
    <text evidence="3">The sequence shown here is derived from an EMBL/GenBank/DDBJ whole genome shotgun (WGS) entry which is preliminary data.</text>
</comment>
<dbReference type="InterPro" id="IPR010611">
    <property type="entry name" value="3D_dom"/>
</dbReference>
<dbReference type="InterPro" id="IPR051933">
    <property type="entry name" value="Resuscitation_pf_RpfB"/>
</dbReference>
<keyword evidence="4" id="KW-1185">Reference proteome</keyword>
<evidence type="ECO:0000313" key="4">
    <source>
        <dbReference type="Proteomes" id="UP001596143"/>
    </source>
</evidence>
<accession>A0ABW0UAN2</accession>
<dbReference type="PANTHER" id="PTHR39160:SF4">
    <property type="entry name" value="RESUSCITATION-PROMOTING FACTOR RPFB"/>
    <property type="match status" value="1"/>
</dbReference>
<dbReference type="Gene3D" id="2.40.40.10">
    <property type="entry name" value="RlpA-like domain"/>
    <property type="match status" value="1"/>
</dbReference>
<dbReference type="PANTHER" id="PTHR39160">
    <property type="entry name" value="CELL WALL-BINDING PROTEIN YOCH"/>
    <property type="match status" value="1"/>
</dbReference>
<dbReference type="InterPro" id="IPR036908">
    <property type="entry name" value="RlpA-like_sf"/>
</dbReference>